<accession>A0AAV0TDE4</accession>
<evidence type="ECO:0000313" key="5">
    <source>
        <dbReference type="Proteomes" id="UP001162031"/>
    </source>
</evidence>
<dbReference type="PANTHER" id="PTHR15128:SF0">
    <property type="entry name" value="SCL-INTERRUPTING LOCUS PROTEIN"/>
    <property type="match status" value="1"/>
</dbReference>
<keyword evidence="1" id="KW-0175">Coiled coil</keyword>
<feature type="region of interest" description="Disordered" evidence="2">
    <location>
        <begin position="1"/>
        <end position="58"/>
    </location>
</feature>
<dbReference type="EMBL" id="CANTFL010000174">
    <property type="protein sequence ID" value="CAI5717496.1"/>
    <property type="molecule type" value="Genomic_DNA"/>
</dbReference>
<feature type="domain" description="STIL N-terminal" evidence="3">
    <location>
        <begin position="248"/>
        <end position="426"/>
    </location>
</feature>
<keyword evidence="5" id="KW-1185">Reference proteome</keyword>
<dbReference type="Proteomes" id="UP001162031">
    <property type="component" value="Unassembled WGS sequence"/>
</dbReference>
<dbReference type="InterPro" id="IPR057731">
    <property type="entry name" value="STIL_N"/>
</dbReference>
<dbReference type="PANTHER" id="PTHR15128">
    <property type="entry name" value="TAL1 SCL INTERRUPTING LOCUS"/>
    <property type="match status" value="1"/>
</dbReference>
<gene>
    <name evidence="4" type="ORF">HBR001_LOCUS1828</name>
</gene>
<feature type="region of interest" description="Disordered" evidence="2">
    <location>
        <begin position="560"/>
        <end position="579"/>
    </location>
</feature>
<evidence type="ECO:0000259" key="3">
    <source>
        <dbReference type="Pfam" id="PF15253"/>
    </source>
</evidence>
<dbReference type="GO" id="GO:0007052">
    <property type="term" value="P:mitotic spindle organization"/>
    <property type="evidence" value="ECO:0007669"/>
    <property type="project" value="TreeGrafter"/>
</dbReference>
<evidence type="ECO:0000256" key="2">
    <source>
        <dbReference type="SAM" id="MobiDB-lite"/>
    </source>
</evidence>
<dbReference type="GO" id="GO:0071539">
    <property type="term" value="P:protein localization to centrosome"/>
    <property type="evidence" value="ECO:0007669"/>
    <property type="project" value="TreeGrafter"/>
</dbReference>
<feature type="region of interest" description="Disordered" evidence="2">
    <location>
        <begin position="532"/>
        <end position="551"/>
    </location>
</feature>
<protein>
    <recommendedName>
        <fullName evidence="3">STIL N-terminal domain-containing protein</fullName>
    </recommendedName>
</protein>
<dbReference type="Pfam" id="PF15253">
    <property type="entry name" value="STIL_N"/>
    <property type="match status" value="1"/>
</dbReference>
<feature type="coiled-coil region" evidence="1">
    <location>
        <begin position="622"/>
        <end position="656"/>
    </location>
</feature>
<feature type="compositionally biased region" description="Basic and acidic residues" evidence="2">
    <location>
        <begin position="829"/>
        <end position="841"/>
    </location>
</feature>
<name>A0AAV0TDE4_HYABA</name>
<dbReference type="AlphaFoldDB" id="A0AAV0TDE4"/>
<dbReference type="GO" id="GO:0007224">
    <property type="term" value="P:smoothened signaling pathway"/>
    <property type="evidence" value="ECO:0007669"/>
    <property type="project" value="TreeGrafter"/>
</dbReference>
<reference evidence="4" key="1">
    <citation type="submission" date="2022-12" db="EMBL/GenBank/DDBJ databases">
        <authorList>
            <person name="Webb A."/>
        </authorList>
    </citation>
    <scope>NUCLEOTIDE SEQUENCE</scope>
    <source>
        <strain evidence="4">Hp1</strain>
    </source>
</reference>
<feature type="compositionally biased region" description="Polar residues" evidence="2">
    <location>
        <begin position="491"/>
        <end position="507"/>
    </location>
</feature>
<proteinExistence type="predicted"/>
<dbReference type="GO" id="GO:0005815">
    <property type="term" value="C:microtubule organizing center"/>
    <property type="evidence" value="ECO:0007669"/>
    <property type="project" value="TreeGrafter"/>
</dbReference>
<evidence type="ECO:0000313" key="4">
    <source>
        <dbReference type="EMBL" id="CAI5717496.1"/>
    </source>
</evidence>
<feature type="compositionally biased region" description="Polar residues" evidence="2">
    <location>
        <begin position="701"/>
        <end position="719"/>
    </location>
</feature>
<comment type="caution">
    <text evidence="4">The sequence shown here is derived from an EMBL/GenBank/DDBJ whole genome shotgun (WGS) entry which is preliminary data.</text>
</comment>
<evidence type="ECO:0000256" key="1">
    <source>
        <dbReference type="SAM" id="Coils"/>
    </source>
</evidence>
<feature type="compositionally biased region" description="Polar residues" evidence="2">
    <location>
        <begin position="532"/>
        <end position="542"/>
    </location>
</feature>
<feature type="region of interest" description="Disordered" evidence="2">
    <location>
        <begin position="829"/>
        <end position="848"/>
    </location>
</feature>
<sequence length="959" mass="104508">MRTHGLFAQFDDELQDSDQTISPPVRHLHPRPRLPTVADASKRSSSGSARPPCRRFPTSAFFADTTDEDVPQPSSGLTNGAISVCSLSIDGRRRRRRPHRASHAPRLRVDAVQFPVTRSVLWDRRRLSGAPVSVSLAQVLPQFSVSAEALKDIYQLWREMSGTVRKSGGALCFLHGEATSPKMKRVRLEGMKLKKEDARAAGTWCIPVHMVAVKNAVGRTKESYLSTIAAVQAGYRDEYDDSLPSKLQCKLLVFQSSPHVAQLDFQLECAASPMPFQFSLIRNLPLLMTPLAASLSKREFSAETGSLRSGYLTLDQTRKAVPLLKVDPLVSQQPLVGVWVYGVHVDDAWNEEVARRQLADPLLYFACIGYLMSETIKERVGPEPNTFLVALYPRNHSDDTGGTVGSLPRFFECTFPVESLSLPTRLLPLELFSQQRSCFVGVPKYSSDLELTLSAAPTNEWKAAACQAKLPTILCLKESGAAPSKPHAMARSTSRNSLLTSESNSLCNDDEDEHKSMTRGWTVTSDIIRTSAARGSNAQSRASVRGQKETCSQTAVFGSKPDATMHTATPPNASGDATCDQVAESVPSLTLPDKTQDAAQREWADRGSSNYRSCCKTQQLLTIQHQQILENQQRQLHEMQEQILQLRRCLDIAQNKAKRDTHCGSSVDGGYVSDAGTSDFGAVANDLNVTGTSSRHEDNRSASQLSALPSTAQRSSNGSFLDDWSIRTHDNEKDVEGSEHTGLSLSSLSLSSISCDSGADLSSLSSSLMGEQPSVVGSIRSQKTAMGVEPAVGCAQALDQSQLSNSDTNANDTNTAVVRVDNTNVKVEKSSEKEFDARDGADSSTGARDLYVGRLDGDLDEEAFSIVGKSGAGPAGYSDDSGANPVERLLPPDSYLRKVGGFVDHHGGCFTTPSLDFHSFCVPRIKFLSETPEFDSDDEEVRRIEQKYERLMAAQQSTA</sequence>
<dbReference type="InterPro" id="IPR026123">
    <property type="entry name" value="STIL"/>
</dbReference>
<feature type="region of interest" description="Disordered" evidence="2">
    <location>
        <begin position="689"/>
        <end position="723"/>
    </location>
</feature>
<dbReference type="GO" id="GO:0031023">
    <property type="term" value="P:microtubule organizing center organization"/>
    <property type="evidence" value="ECO:0007669"/>
    <property type="project" value="TreeGrafter"/>
</dbReference>
<organism evidence="4 5">
    <name type="scientific">Hyaloperonospora brassicae</name>
    <name type="common">Brassica downy mildew</name>
    <name type="synonym">Peronospora brassicae</name>
    <dbReference type="NCBI Taxonomy" id="162125"/>
    <lineage>
        <taxon>Eukaryota</taxon>
        <taxon>Sar</taxon>
        <taxon>Stramenopiles</taxon>
        <taxon>Oomycota</taxon>
        <taxon>Peronosporomycetes</taxon>
        <taxon>Peronosporales</taxon>
        <taxon>Peronosporaceae</taxon>
        <taxon>Hyaloperonospora</taxon>
    </lineage>
</organism>
<feature type="region of interest" description="Disordered" evidence="2">
    <location>
        <begin position="483"/>
        <end position="518"/>
    </location>
</feature>